<proteinExistence type="predicted"/>
<keyword evidence="2" id="KW-1133">Transmembrane helix</keyword>
<feature type="region of interest" description="Disordered" evidence="1">
    <location>
        <begin position="64"/>
        <end position="142"/>
    </location>
</feature>
<reference evidence="3 4" key="1">
    <citation type="submission" date="2018-07" db="EMBL/GenBank/DDBJ databases">
        <title>Draft genome of the type strain Streptomyces armeniacus ATCC 15676.</title>
        <authorList>
            <person name="Labana P."/>
            <person name="Gosse J.T."/>
            <person name="Boddy C.N."/>
        </authorList>
    </citation>
    <scope>NUCLEOTIDE SEQUENCE [LARGE SCALE GENOMIC DNA]</scope>
    <source>
        <strain evidence="3 4">ATCC 15676</strain>
    </source>
</reference>
<dbReference type="AlphaFoldDB" id="A0A345XWN9"/>
<protein>
    <submittedName>
        <fullName evidence="3">Uncharacterized protein</fullName>
    </submittedName>
</protein>
<gene>
    <name evidence="3" type="ORF">DVA86_29070</name>
</gene>
<organism evidence="3 4">
    <name type="scientific">Streptomyces armeniacus</name>
    <dbReference type="NCBI Taxonomy" id="83291"/>
    <lineage>
        <taxon>Bacteria</taxon>
        <taxon>Bacillati</taxon>
        <taxon>Actinomycetota</taxon>
        <taxon>Actinomycetes</taxon>
        <taxon>Kitasatosporales</taxon>
        <taxon>Streptomycetaceae</taxon>
        <taxon>Streptomyces</taxon>
    </lineage>
</organism>
<evidence type="ECO:0000256" key="2">
    <source>
        <dbReference type="SAM" id="Phobius"/>
    </source>
</evidence>
<evidence type="ECO:0000313" key="4">
    <source>
        <dbReference type="Proteomes" id="UP000254425"/>
    </source>
</evidence>
<dbReference type="Proteomes" id="UP000254425">
    <property type="component" value="Chromosome"/>
</dbReference>
<evidence type="ECO:0000256" key="1">
    <source>
        <dbReference type="SAM" id="MobiDB-lite"/>
    </source>
</evidence>
<dbReference type="EMBL" id="CP031320">
    <property type="protein sequence ID" value="AXK36055.1"/>
    <property type="molecule type" value="Genomic_DNA"/>
</dbReference>
<evidence type="ECO:0000313" key="3">
    <source>
        <dbReference type="EMBL" id="AXK36055.1"/>
    </source>
</evidence>
<accession>A0A345XWN9</accession>
<name>A0A345XWN9_9ACTN</name>
<feature type="transmembrane region" description="Helical" evidence="2">
    <location>
        <begin position="12"/>
        <end position="35"/>
    </location>
</feature>
<keyword evidence="2" id="KW-0812">Transmembrane</keyword>
<feature type="transmembrane region" description="Helical" evidence="2">
    <location>
        <begin position="41"/>
        <end position="61"/>
    </location>
</feature>
<dbReference type="KEGG" id="sarm:DVA86_29070"/>
<sequence length="142" mass="13929">MAGVPDGRRLAAVVAGVVAGAVGLGLLATAVLADLDTADQLASLAGAAAGLIGVVISVAALTRSPPEGGRRVRARGGGKAAGGSMRGNALGRGSAVSGPPSAVPRRRQEPTGPVDVEARDDGVAVGEDLIDNAFGDDSERRR</sequence>
<keyword evidence="4" id="KW-1185">Reference proteome</keyword>
<keyword evidence="2" id="KW-0472">Membrane</keyword>
<dbReference type="RefSeq" id="WP_208882717.1">
    <property type="nucleotide sequence ID" value="NZ_CP031320.1"/>
</dbReference>